<dbReference type="EMBL" id="GL348713">
    <property type="protein sequence ID" value="EFH70337.1"/>
    <property type="molecule type" value="Genomic_DNA"/>
</dbReference>
<dbReference type="eggNOG" id="ENOG502QU34">
    <property type="taxonomic scope" value="Eukaryota"/>
</dbReference>
<protein>
    <submittedName>
        <fullName evidence="2">Uncharacterized protein</fullName>
    </submittedName>
</protein>
<reference evidence="3" key="1">
    <citation type="journal article" date="2011" name="Nat. Genet.">
        <title>The Arabidopsis lyrata genome sequence and the basis of rapid genome size change.</title>
        <authorList>
            <person name="Hu T.T."/>
            <person name="Pattyn P."/>
            <person name="Bakker E.G."/>
            <person name="Cao J."/>
            <person name="Cheng J.-F."/>
            <person name="Clark R.M."/>
            <person name="Fahlgren N."/>
            <person name="Fawcett J.A."/>
            <person name="Grimwood J."/>
            <person name="Gundlach H."/>
            <person name="Haberer G."/>
            <person name="Hollister J.D."/>
            <person name="Ossowski S."/>
            <person name="Ottilar R.P."/>
            <person name="Salamov A.A."/>
            <person name="Schneeberger K."/>
            <person name="Spannagl M."/>
            <person name="Wang X."/>
            <person name="Yang L."/>
            <person name="Nasrallah M.E."/>
            <person name="Bergelson J."/>
            <person name="Carrington J.C."/>
            <person name="Gaut B.S."/>
            <person name="Schmutz J."/>
            <person name="Mayer K.F.X."/>
            <person name="Van de Peer Y."/>
            <person name="Grigoriev I.V."/>
            <person name="Nordborg M."/>
            <person name="Weigel D."/>
            <person name="Guo Y.-L."/>
        </authorList>
    </citation>
    <scope>NUCLEOTIDE SEQUENCE [LARGE SCALE GENOMIC DNA]</scope>
    <source>
        <strain evidence="3">cv. MN47</strain>
    </source>
</reference>
<dbReference type="HOGENOM" id="CLU_1206231_0_0_1"/>
<dbReference type="Gramene" id="scaffold_104386.1">
    <property type="protein sequence ID" value="scaffold_104386.1"/>
    <property type="gene ID" value="scaffold_104386.1"/>
</dbReference>
<evidence type="ECO:0000313" key="3">
    <source>
        <dbReference type="Proteomes" id="UP000008694"/>
    </source>
</evidence>
<keyword evidence="1" id="KW-0472">Membrane</keyword>
<keyword evidence="1" id="KW-1133">Transmembrane helix</keyword>
<dbReference type="Pfam" id="PF05911">
    <property type="entry name" value="FPP"/>
    <property type="match status" value="1"/>
</dbReference>
<gene>
    <name evidence="2" type="ORF">ARALYDRAFT_891592</name>
</gene>
<evidence type="ECO:0000256" key="1">
    <source>
        <dbReference type="SAM" id="Phobius"/>
    </source>
</evidence>
<dbReference type="InterPro" id="IPR008587">
    <property type="entry name" value="FPP_plant"/>
</dbReference>
<name>D7KBY2_ARALL</name>
<dbReference type="Proteomes" id="UP000008694">
    <property type="component" value="Unassembled WGS sequence"/>
</dbReference>
<proteinExistence type="predicted"/>
<keyword evidence="1" id="KW-0812">Transmembrane</keyword>
<dbReference type="STRING" id="81972.D7KBY2"/>
<sequence length="230" mass="26297">MRMTYTTNAYFFIEMGMTILVVAVNLCQQIHHNRPRRRRRWQHWRGLQVLVVMEDFLEMEKLACLPNQSSSNGSMDSKDCSADQKSEMVILDLQSIHQDLKNAVSRIHDFLLLLRNEVSTGQDPAIEGNDFAESIEGFSVTFNHVLRGDKDLDDFVSNIANVFNEAMELKVYFWGLSSSEVEILSPDCIDKVALPESKVVDKDSSQEIYQNGCVYNEPGVPCDENRVLRL</sequence>
<dbReference type="AlphaFoldDB" id="D7KBY2"/>
<accession>D7KBY2</accession>
<organism evidence="3">
    <name type="scientific">Arabidopsis lyrata subsp. lyrata</name>
    <name type="common">Lyre-leaved rock-cress</name>
    <dbReference type="NCBI Taxonomy" id="81972"/>
    <lineage>
        <taxon>Eukaryota</taxon>
        <taxon>Viridiplantae</taxon>
        <taxon>Streptophyta</taxon>
        <taxon>Embryophyta</taxon>
        <taxon>Tracheophyta</taxon>
        <taxon>Spermatophyta</taxon>
        <taxon>Magnoliopsida</taxon>
        <taxon>eudicotyledons</taxon>
        <taxon>Gunneridae</taxon>
        <taxon>Pentapetalae</taxon>
        <taxon>rosids</taxon>
        <taxon>malvids</taxon>
        <taxon>Brassicales</taxon>
        <taxon>Brassicaceae</taxon>
        <taxon>Camelineae</taxon>
        <taxon>Arabidopsis</taxon>
    </lineage>
</organism>
<feature type="transmembrane region" description="Helical" evidence="1">
    <location>
        <begin position="12"/>
        <end position="30"/>
    </location>
</feature>
<keyword evidence="3" id="KW-1185">Reference proteome</keyword>
<evidence type="ECO:0000313" key="2">
    <source>
        <dbReference type="EMBL" id="EFH70337.1"/>
    </source>
</evidence>